<keyword evidence="3" id="KW-0732">Signal</keyword>
<dbReference type="Gene3D" id="3.40.190.10">
    <property type="entry name" value="Periplasmic binding protein-like II"/>
    <property type="match status" value="1"/>
</dbReference>
<evidence type="ECO:0000313" key="6">
    <source>
        <dbReference type="Proteomes" id="UP001596547"/>
    </source>
</evidence>
<dbReference type="CDD" id="cd00995">
    <property type="entry name" value="PBP2_NikA_DppA_OppA_like"/>
    <property type="match status" value="1"/>
</dbReference>
<comment type="caution">
    <text evidence="5">The sequence shown here is derived from an EMBL/GenBank/DDBJ whole genome shotgun (WGS) entry which is preliminary data.</text>
</comment>
<keyword evidence="2" id="KW-0813">Transport</keyword>
<organism evidence="5 6">
    <name type="scientific">Halomarina halobia</name>
    <dbReference type="NCBI Taxonomy" id="3033386"/>
    <lineage>
        <taxon>Archaea</taxon>
        <taxon>Methanobacteriati</taxon>
        <taxon>Methanobacteriota</taxon>
        <taxon>Stenosarchaea group</taxon>
        <taxon>Halobacteria</taxon>
        <taxon>Halobacteriales</taxon>
        <taxon>Natronomonadaceae</taxon>
        <taxon>Halomarina</taxon>
    </lineage>
</organism>
<name>A0ABD6A6N5_9EURY</name>
<dbReference type="InterPro" id="IPR039424">
    <property type="entry name" value="SBP_5"/>
</dbReference>
<dbReference type="Proteomes" id="UP001596547">
    <property type="component" value="Unassembled WGS sequence"/>
</dbReference>
<evidence type="ECO:0000256" key="2">
    <source>
        <dbReference type="ARBA" id="ARBA00022448"/>
    </source>
</evidence>
<protein>
    <submittedName>
        <fullName evidence="5">ABC transporter substrate-binding protein</fullName>
    </submittedName>
</protein>
<dbReference type="Gene3D" id="3.10.105.10">
    <property type="entry name" value="Dipeptide-binding Protein, Domain 3"/>
    <property type="match status" value="1"/>
</dbReference>
<dbReference type="SUPFAM" id="SSF53850">
    <property type="entry name" value="Periplasmic binding protein-like II"/>
    <property type="match status" value="1"/>
</dbReference>
<dbReference type="PANTHER" id="PTHR30290">
    <property type="entry name" value="PERIPLASMIC BINDING COMPONENT OF ABC TRANSPORTER"/>
    <property type="match status" value="1"/>
</dbReference>
<dbReference type="InterPro" id="IPR006311">
    <property type="entry name" value="TAT_signal"/>
</dbReference>
<dbReference type="PROSITE" id="PS51318">
    <property type="entry name" value="TAT"/>
    <property type="match status" value="1"/>
</dbReference>
<dbReference type="InterPro" id="IPR000914">
    <property type="entry name" value="SBP_5_dom"/>
</dbReference>
<accession>A0ABD6A6N5</accession>
<comment type="similarity">
    <text evidence="1">Belongs to the bacterial solute-binding protein 5 family.</text>
</comment>
<reference evidence="5 6" key="1">
    <citation type="journal article" date="2019" name="Int. J. Syst. Evol. Microbiol.">
        <title>The Global Catalogue of Microorganisms (GCM) 10K type strain sequencing project: providing services to taxonomists for standard genome sequencing and annotation.</title>
        <authorList>
            <consortium name="The Broad Institute Genomics Platform"/>
            <consortium name="The Broad Institute Genome Sequencing Center for Infectious Disease"/>
            <person name="Wu L."/>
            <person name="Ma J."/>
        </authorList>
    </citation>
    <scope>NUCLEOTIDE SEQUENCE [LARGE SCALE GENOMIC DNA]</scope>
    <source>
        <strain evidence="5 6">PSR21</strain>
    </source>
</reference>
<dbReference type="PANTHER" id="PTHR30290:SF9">
    <property type="entry name" value="OLIGOPEPTIDE-BINDING PROTEIN APPA"/>
    <property type="match status" value="1"/>
</dbReference>
<dbReference type="GeneID" id="79314976"/>
<evidence type="ECO:0000256" key="3">
    <source>
        <dbReference type="ARBA" id="ARBA00022729"/>
    </source>
</evidence>
<proteinExistence type="inferred from homology"/>
<evidence type="ECO:0000259" key="4">
    <source>
        <dbReference type="Pfam" id="PF00496"/>
    </source>
</evidence>
<feature type="domain" description="Solute-binding protein family 5" evidence="4">
    <location>
        <begin position="100"/>
        <end position="506"/>
    </location>
</feature>
<evidence type="ECO:0000313" key="5">
    <source>
        <dbReference type="EMBL" id="MFC7315996.1"/>
    </source>
</evidence>
<dbReference type="AlphaFoldDB" id="A0ABD6A6N5"/>
<sequence length="605" mass="65328">MILPPDPTDGSPTVTRRDALRLLGGGGALALAGCAALSPSGDSPSNGSQSDDDRRRRTLRMIGGQLQSLDPINAIDTESTSVITQLYDGLVHYRAGSLDPEPRLATDVRTADGGRVYTFPLREEATFADGSALTAADVVYSFERVAASEHSLWASTLLDVLGVAHETRTVEGDDGPTEAYVPGSLGVRATDERTVELRLDEPFHAALDVLALPAFGIVPEGIVGDVEGHEGRLAYERFARDSPVGAGPFALDDWKEGTSYRVVARDDYYGEGPRISGIRWQVVEDPAAAFDLALEREVDAFWVPSAAFDPAKVDVESTDEGGRAVGTYGPLSNGLTASYLRVPVVATYFVGFNPEAVPRAVRRAVAHLLDAPTVVEQVHKGRGEAAAHLTPPNVFPGGSAGYDDHARGYPYDGEEGMERARAALAAAGRDRSNPTSLTFTTYESAEWRETGDLLRSKGANVGLDVRIESAPFPSLVERATAGSLEAFSFSWTMDYPAPDNFLQLLDPANDESPFRTWGGTPAADRARSAWERIRAHPRDTDEDRRARGEAYLAMEEANWEDVVVLPVYHPIGEGFYYPWVDVPKTGAAGFDKHKYTDVAVGERSE</sequence>
<dbReference type="RefSeq" id="WP_276305397.1">
    <property type="nucleotide sequence ID" value="NZ_CP119992.1"/>
</dbReference>
<keyword evidence="6" id="KW-1185">Reference proteome</keyword>
<evidence type="ECO:0000256" key="1">
    <source>
        <dbReference type="ARBA" id="ARBA00005695"/>
    </source>
</evidence>
<gene>
    <name evidence="5" type="ORF">ACFQPE_04200</name>
</gene>
<dbReference type="EMBL" id="JBHTBF010000001">
    <property type="protein sequence ID" value="MFC7315996.1"/>
    <property type="molecule type" value="Genomic_DNA"/>
</dbReference>
<dbReference type="Pfam" id="PF00496">
    <property type="entry name" value="SBP_bac_5"/>
    <property type="match status" value="1"/>
</dbReference>